<keyword evidence="5 11" id="KW-0808">Transferase</keyword>
<dbReference type="EMBL" id="MSFL01000044">
    <property type="protein sequence ID" value="PWY66457.1"/>
    <property type="molecule type" value="Genomic_DNA"/>
</dbReference>
<dbReference type="RefSeq" id="XP_025394826.1">
    <property type="nucleotide sequence ID" value="XM_025541516.1"/>
</dbReference>
<feature type="region of interest" description="Disordered" evidence="12">
    <location>
        <begin position="422"/>
        <end position="464"/>
    </location>
</feature>
<feature type="compositionally biased region" description="Low complexity" evidence="12">
    <location>
        <begin position="424"/>
        <end position="464"/>
    </location>
</feature>
<evidence type="ECO:0000313" key="14">
    <source>
        <dbReference type="Proteomes" id="UP000247233"/>
    </source>
</evidence>
<proteinExistence type="inferred from homology"/>
<evidence type="ECO:0000256" key="9">
    <source>
        <dbReference type="ARBA" id="ARBA00023288"/>
    </source>
</evidence>
<protein>
    <recommendedName>
        <fullName evidence="11">1,3-beta-glucanosyltransferase</fullName>
        <ecNumber evidence="11">2.4.1.-</ecNumber>
    </recommendedName>
</protein>
<keyword evidence="3" id="KW-1003">Cell membrane</keyword>
<dbReference type="GO" id="GO:0042124">
    <property type="term" value="F:1,3-beta-glucanosyltransferase activity"/>
    <property type="evidence" value="ECO:0007669"/>
    <property type="project" value="TreeGrafter"/>
</dbReference>
<dbReference type="FunFam" id="3.20.20.80:FF:000032">
    <property type="entry name" value="1,3-beta-glucanosyltransferase"/>
    <property type="match status" value="1"/>
</dbReference>
<keyword evidence="14" id="KW-1185">Reference proteome</keyword>
<keyword evidence="7 11" id="KW-0472">Membrane</keyword>
<feature type="chain" id="PRO_5016190151" description="1,3-beta-glucanosyltransferase" evidence="11">
    <location>
        <begin position="22"/>
        <end position="491"/>
    </location>
</feature>
<dbReference type="GeneID" id="37063753"/>
<evidence type="ECO:0000256" key="11">
    <source>
        <dbReference type="RuleBase" id="RU361209"/>
    </source>
</evidence>
<evidence type="ECO:0000256" key="12">
    <source>
        <dbReference type="SAM" id="MobiDB-lite"/>
    </source>
</evidence>
<dbReference type="GO" id="GO:0005886">
    <property type="term" value="C:plasma membrane"/>
    <property type="evidence" value="ECO:0007669"/>
    <property type="project" value="UniProtKB-SubCell"/>
</dbReference>
<organism evidence="13 14">
    <name type="scientific">Aspergillus heteromorphus CBS 117.55</name>
    <dbReference type="NCBI Taxonomy" id="1448321"/>
    <lineage>
        <taxon>Eukaryota</taxon>
        <taxon>Fungi</taxon>
        <taxon>Dikarya</taxon>
        <taxon>Ascomycota</taxon>
        <taxon>Pezizomycotina</taxon>
        <taxon>Eurotiomycetes</taxon>
        <taxon>Eurotiomycetidae</taxon>
        <taxon>Eurotiales</taxon>
        <taxon>Aspergillaceae</taxon>
        <taxon>Aspergillus</taxon>
        <taxon>Aspergillus subgen. Circumdati</taxon>
    </lineage>
</organism>
<evidence type="ECO:0000256" key="2">
    <source>
        <dbReference type="ARBA" id="ARBA00007528"/>
    </source>
</evidence>
<comment type="similarity">
    <text evidence="2 11">Belongs to the glycosyl hydrolase 72 family.</text>
</comment>
<name>A0A317V0W4_9EURO</name>
<dbReference type="Gene3D" id="3.20.20.80">
    <property type="entry name" value="Glycosidases"/>
    <property type="match status" value="1"/>
</dbReference>
<comment type="caution">
    <text evidence="13">The sequence shown here is derived from an EMBL/GenBank/DDBJ whole genome shotgun (WGS) entry which is preliminary data.</text>
</comment>
<accession>A0A317V0W4</accession>
<dbReference type="GO" id="GO:0098552">
    <property type="term" value="C:side of membrane"/>
    <property type="evidence" value="ECO:0007669"/>
    <property type="project" value="UniProtKB-KW"/>
</dbReference>
<evidence type="ECO:0000256" key="6">
    <source>
        <dbReference type="ARBA" id="ARBA00022729"/>
    </source>
</evidence>
<dbReference type="GO" id="GO:0071970">
    <property type="term" value="P:fungal-type cell wall (1-&gt;3)-beta-D-glucan biosynthetic process"/>
    <property type="evidence" value="ECO:0007669"/>
    <property type="project" value="TreeGrafter"/>
</dbReference>
<keyword evidence="6 11" id="KW-0732">Signal</keyword>
<dbReference type="STRING" id="1448321.A0A317V0W4"/>
<keyword evidence="9 11" id="KW-0449">Lipoprotein</keyword>
<keyword evidence="8" id="KW-0325">Glycoprotein</keyword>
<dbReference type="Proteomes" id="UP000247233">
    <property type="component" value="Unassembled WGS sequence"/>
</dbReference>
<dbReference type="VEuPathDB" id="FungiDB:BO70DRAFT_345875"/>
<dbReference type="InterPro" id="IPR017853">
    <property type="entry name" value="GH"/>
</dbReference>
<dbReference type="OrthoDB" id="421038at2759"/>
<sequence>MAPTYTQLFAAACALATTAHAVTPIEVQGKDFVNSKTGDRFQILGVDYQPGGSSGFSTTQDPLTDADACLRDAALMQGLGVNTIRVYNLSPDVDHSKCASIFNGAGIYMVLDVNSPLSGGSLDRTDPQGTYNAVYFEQVFGIIEAFKNFPNTLGFFAGNEVINEQSVYEAPAYVRAVVRDMKDYIAANANRSIPVGYSAADVRPILVDTLDYFMCNMENSTTSRADFFGLNSYSWCGDSTYVESGYNTLVEDFSNASLPVFFSEFGCNAVMPREFTEVAALYSDKMDSVFSGGLVYEWTEEANDYGLVAINSTDVATLLTDFKNLEKQYSKLDMTSVESSNSSQTSKEPVTCATSLISTTTFLNSWDLPTVPSKVADWIKSGYTNATVGSLVAVSATTIPQTIYDYNGNKVSSVKYKVLASDESNTPNNSTSIDSSTSNGTTSSTSSSSSSSASSGSSSSSSSSSTSAAAGLSTSVMGLLTSATLFVAFLL</sequence>
<dbReference type="InterPro" id="IPR004886">
    <property type="entry name" value="Glucanosyltransferase"/>
</dbReference>
<dbReference type="EC" id="2.4.1.-" evidence="11"/>
<reference evidence="13 14" key="1">
    <citation type="submission" date="2016-12" db="EMBL/GenBank/DDBJ databases">
        <title>The genomes of Aspergillus section Nigri reveals drivers in fungal speciation.</title>
        <authorList>
            <consortium name="DOE Joint Genome Institute"/>
            <person name="Vesth T.C."/>
            <person name="Nybo J."/>
            <person name="Theobald S."/>
            <person name="Brandl J."/>
            <person name="Frisvad J.C."/>
            <person name="Nielsen K.F."/>
            <person name="Lyhne E.K."/>
            <person name="Kogle M.E."/>
            <person name="Kuo A."/>
            <person name="Riley R."/>
            <person name="Clum A."/>
            <person name="Nolan M."/>
            <person name="Lipzen A."/>
            <person name="Salamov A."/>
            <person name="Henrissat B."/>
            <person name="Wiebenga A."/>
            <person name="De Vries R.P."/>
            <person name="Grigoriev I.V."/>
            <person name="Mortensen U.H."/>
            <person name="Andersen M.R."/>
            <person name="Baker S.E."/>
        </authorList>
    </citation>
    <scope>NUCLEOTIDE SEQUENCE [LARGE SCALE GENOMIC DNA]</scope>
    <source>
        <strain evidence="13 14">CBS 117.55</strain>
    </source>
</reference>
<dbReference type="AlphaFoldDB" id="A0A317V0W4"/>
<dbReference type="Pfam" id="PF03198">
    <property type="entry name" value="Glyco_hydro_72"/>
    <property type="match status" value="1"/>
</dbReference>
<feature type="signal peptide" evidence="11">
    <location>
        <begin position="1"/>
        <end position="21"/>
    </location>
</feature>
<evidence type="ECO:0000256" key="8">
    <source>
        <dbReference type="ARBA" id="ARBA00023180"/>
    </source>
</evidence>
<evidence type="ECO:0000256" key="4">
    <source>
        <dbReference type="ARBA" id="ARBA00022622"/>
    </source>
</evidence>
<keyword evidence="4 11" id="KW-0336">GPI-anchor</keyword>
<evidence type="ECO:0000256" key="3">
    <source>
        <dbReference type="ARBA" id="ARBA00022475"/>
    </source>
</evidence>
<gene>
    <name evidence="13" type="ORF">BO70DRAFT_345875</name>
</gene>
<evidence type="ECO:0000256" key="1">
    <source>
        <dbReference type="ARBA" id="ARBA00004609"/>
    </source>
</evidence>
<dbReference type="GO" id="GO:0031505">
    <property type="term" value="P:fungal-type cell wall organization"/>
    <property type="evidence" value="ECO:0007669"/>
    <property type="project" value="TreeGrafter"/>
</dbReference>
<evidence type="ECO:0000313" key="13">
    <source>
        <dbReference type="EMBL" id="PWY66457.1"/>
    </source>
</evidence>
<evidence type="ECO:0000256" key="5">
    <source>
        <dbReference type="ARBA" id="ARBA00022679"/>
    </source>
</evidence>
<dbReference type="PANTHER" id="PTHR31468:SF4">
    <property type="entry name" value="1,3-BETA-GLUCANOSYLTRANSFERASE GAS3-RELATED"/>
    <property type="match status" value="1"/>
</dbReference>
<dbReference type="SUPFAM" id="SSF51445">
    <property type="entry name" value="(Trans)glycosidases"/>
    <property type="match status" value="1"/>
</dbReference>
<evidence type="ECO:0000256" key="7">
    <source>
        <dbReference type="ARBA" id="ARBA00023136"/>
    </source>
</evidence>
<comment type="subcellular location">
    <subcellularLocation>
        <location evidence="1 11">Cell membrane</location>
        <topology evidence="1 11">Lipid-anchor</topology>
        <topology evidence="1 11">GPI-anchor</topology>
    </subcellularLocation>
</comment>
<dbReference type="PANTHER" id="PTHR31468">
    <property type="entry name" value="1,3-BETA-GLUCANOSYLTRANSFERASE GAS1"/>
    <property type="match status" value="1"/>
</dbReference>
<evidence type="ECO:0000256" key="10">
    <source>
        <dbReference type="ARBA" id="ARBA00025026"/>
    </source>
</evidence>
<comment type="function">
    <text evidence="10">Splits internally a 1,3-beta-glucan molecule and transfers the newly generated reducing end (the donor) to the non-reducing end of another 1,3-beta-glucan molecule (the acceptor) forming a 1,3-beta linkage, resulting in the elongation of 1,3-beta-glucan chains in the cell wall. Involved in cell wall morphogenesis.</text>
</comment>